<dbReference type="Proteomes" id="UP001174419">
    <property type="component" value="Unassembled WGS sequence"/>
</dbReference>
<reference evidence="1" key="6">
    <citation type="journal article" date="2022" name="Sci. Total Environ.">
        <title>Prevalence, transmission, and molecular epidemiology of tet(X)-positive bacteria among humans, animals, and environmental niches in China: An epidemiological, and genomic-based study.</title>
        <authorList>
            <person name="Dong N."/>
            <person name="Zeng Y."/>
            <person name="Cai C."/>
            <person name="Sun C."/>
            <person name="Lu J."/>
            <person name="Liu C."/>
            <person name="Zhou H."/>
            <person name="Sun Q."/>
            <person name="Shu L."/>
            <person name="Wang H."/>
            <person name="Wang Y."/>
            <person name="Wang S."/>
            <person name="Wu C."/>
            <person name="Chan E.W."/>
            <person name="Chen G."/>
            <person name="Shen Z."/>
            <person name="Chen S."/>
            <person name="Zhang R."/>
        </authorList>
    </citation>
    <scope>NUCLEOTIDE SEQUENCE</scope>
    <source>
        <strain evidence="1">DF49-4</strain>
    </source>
</reference>
<name>A0AAP4HCY6_9GAMM</name>
<reference evidence="1" key="4">
    <citation type="submission" date="2020-06" db="EMBL/GenBank/DDBJ databases">
        <authorList>
            <person name="Dong N."/>
        </authorList>
    </citation>
    <scope>NUCLEOTIDE SEQUENCE</scope>
    <source>
        <strain evidence="1">DF49-4</strain>
    </source>
</reference>
<dbReference type="EMBL" id="JACANG010000005">
    <property type="protein sequence ID" value="MDM1718312.1"/>
    <property type="molecule type" value="Genomic_DNA"/>
</dbReference>
<dbReference type="RefSeq" id="WP_154320746.1">
    <property type="nucleotide sequence ID" value="NZ_AP031566.1"/>
</dbReference>
<organism evidence="1 6">
    <name type="scientific">Acinetobacter towneri</name>
    <dbReference type="NCBI Taxonomy" id="202956"/>
    <lineage>
        <taxon>Bacteria</taxon>
        <taxon>Pseudomonadati</taxon>
        <taxon>Pseudomonadota</taxon>
        <taxon>Gammaproteobacteria</taxon>
        <taxon>Moraxellales</taxon>
        <taxon>Moraxellaceae</taxon>
        <taxon>Acinetobacter</taxon>
    </lineage>
</organism>
<protein>
    <submittedName>
        <fullName evidence="1">XRE family transcriptional regulator</fullName>
    </submittedName>
</protein>
<dbReference type="EMBL" id="CP046045">
    <property type="protein sequence ID" value="QGM27662.1"/>
    <property type="molecule type" value="Genomic_DNA"/>
</dbReference>
<gene>
    <name evidence="2" type="ORF">GJD93_08190</name>
    <name evidence="1" type="ORF">HX110_03990</name>
    <name evidence="3" type="ORF">J4G45_07950</name>
</gene>
<reference evidence="3" key="5">
    <citation type="submission" date="2021-03" db="EMBL/GenBank/DDBJ databases">
        <authorList>
            <person name="Ma J."/>
        </authorList>
    </citation>
    <scope>NUCLEOTIDE SEQUENCE</scope>
    <source>
        <strain evidence="3">GX5</strain>
    </source>
</reference>
<evidence type="ECO:0000313" key="2">
    <source>
        <dbReference type="EMBL" id="QGM27662.1"/>
    </source>
</evidence>
<evidence type="ECO:0000313" key="6">
    <source>
        <dbReference type="Proteomes" id="UP001174419"/>
    </source>
</evidence>
<dbReference type="GeneID" id="64223121"/>
<accession>A0AAP4HCY6</accession>
<proteinExistence type="predicted"/>
<keyword evidence="5" id="KW-1185">Reference proteome</keyword>
<reference evidence="3 5" key="3">
    <citation type="journal article" date="2020" name="Front. Cell. Infect. Microbiol.">
        <title>Characterization of Three Porcine Acinetobacter towneri Strains Co-Harboring tet(X3) and bla OXA-58.</title>
        <authorList>
            <person name="Ma J."/>
            <person name="Wang J."/>
            <person name="Feng J."/>
            <person name="Liu Y."/>
            <person name="Yang B."/>
            <person name="Li R."/>
            <person name="Bai L."/>
            <person name="He T."/>
            <person name="Wang X."/>
            <person name="Yang Z."/>
        </authorList>
    </citation>
    <scope>NUCLEOTIDE SEQUENCE [LARGE SCALE GENOMIC DNA]</scope>
    <source>
        <strain evidence="3 5">GX5</strain>
    </source>
</reference>
<dbReference type="Proteomes" id="UP000405075">
    <property type="component" value="Chromosome"/>
</dbReference>
<evidence type="ECO:0000313" key="4">
    <source>
        <dbReference type="Proteomes" id="UP000405075"/>
    </source>
</evidence>
<evidence type="ECO:0000313" key="1">
    <source>
        <dbReference type="EMBL" id="MDM1718312.1"/>
    </source>
</evidence>
<sequence>MNNYHFTVVVRDARSDLSVLEDKFFEAGCDDALVCSYNDTIYLEFDREAENAEQAIHSALDNIRSLGFHDLIVEEQGYSTLAVMAERAGMTRQALSLYAQNKRGDGNFPRPMYGLASRSAMYFWPEVATWLFNQGKLHKNHYEVARTAMS</sequence>
<dbReference type="Proteomes" id="UP000663954">
    <property type="component" value="Chromosome"/>
</dbReference>
<reference evidence="2" key="2">
    <citation type="submission" date="2019-11" db="EMBL/GenBank/DDBJ databases">
        <authorList>
            <person name="Yao H."/>
            <person name="Du X."/>
            <person name="Yu R."/>
            <person name="Li A."/>
        </authorList>
    </citation>
    <scope>NUCLEOTIDE SEQUENCE</scope>
    <source>
        <strain evidence="2">19110F47</strain>
    </source>
</reference>
<evidence type="ECO:0000313" key="3">
    <source>
        <dbReference type="EMBL" id="QTD60768.1"/>
    </source>
</evidence>
<reference evidence="4" key="1">
    <citation type="submission" date="2019-11" db="EMBL/GenBank/DDBJ databases">
        <title>Escherichia coli 1916D6.</title>
        <authorList>
            <person name="Yao H."/>
            <person name="Du X."/>
            <person name="Yu R."/>
            <person name="Li A."/>
        </authorList>
    </citation>
    <scope>NUCLEOTIDE SEQUENCE [LARGE SCALE GENOMIC DNA]</scope>
    <source>
        <strain evidence="4">19110F47</strain>
    </source>
</reference>
<dbReference type="EMBL" id="CP071770">
    <property type="protein sequence ID" value="QTD60768.1"/>
    <property type="molecule type" value="Genomic_DNA"/>
</dbReference>
<evidence type="ECO:0000313" key="5">
    <source>
        <dbReference type="Proteomes" id="UP000663954"/>
    </source>
</evidence>
<dbReference type="AlphaFoldDB" id="A0AAP4HCY6"/>